<gene>
    <name evidence="1" type="ORF">SAMN02745165_02433</name>
</gene>
<accession>A0A1M6JFU3</accession>
<proteinExistence type="predicted"/>
<evidence type="ECO:0000313" key="2">
    <source>
        <dbReference type="Proteomes" id="UP000184171"/>
    </source>
</evidence>
<dbReference type="OrthoDB" id="5432346at2"/>
<name>A0A1M6JFU3_MALRU</name>
<evidence type="ECO:0000313" key="1">
    <source>
        <dbReference type="EMBL" id="SHJ45547.1"/>
    </source>
</evidence>
<sequence>MAEKTDDLKMCQLKAQGLMEEIDRRSDKPEFVCGKCRAKANRAEDLHNPRPLGKNKLDSFWS</sequence>
<dbReference type="STRING" id="1122189.SAMN02745165_02433"/>
<dbReference type="Proteomes" id="UP000184171">
    <property type="component" value="Unassembled WGS sequence"/>
</dbReference>
<keyword evidence="2" id="KW-1185">Reference proteome</keyword>
<organism evidence="1 2">
    <name type="scientific">Malonomonas rubra DSM 5091</name>
    <dbReference type="NCBI Taxonomy" id="1122189"/>
    <lineage>
        <taxon>Bacteria</taxon>
        <taxon>Pseudomonadati</taxon>
        <taxon>Thermodesulfobacteriota</taxon>
        <taxon>Desulfuromonadia</taxon>
        <taxon>Desulfuromonadales</taxon>
        <taxon>Geopsychrobacteraceae</taxon>
        <taxon>Malonomonas</taxon>
    </lineage>
</organism>
<dbReference type="EMBL" id="FQZT01000008">
    <property type="protein sequence ID" value="SHJ45547.1"/>
    <property type="molecule type" value="Genomic_DNA"/>
</dbReference>
<dbReference type="RefSeq" id="WP_072909008.1">
    <property type="nucleotide sequence ID" value="NZ_FQZT01000008.1"/>
</dbReference>
<reference evidence="1 2" key="1">
    <citation type="submission" date="2016-11" db="EMBL/GenBank/DDBJ databases">
        <authorList>
            <person name="Jaros S."/>
            <person name="Januszkiewicz K."/>
            <person name="Wedrychowicz H."/>
        </authorList>
    </citation>
    <scope>NUCLEOTIDE SEQUENCE [LARGE SCALE GENOMIC DNA]</scope>
    <source>
        <strain evidence="1 2">DSM 5091</strain>
    </source>
</reference>
<dbReference type="AlphaFoldDB" id="A0A1M6JFU3"/>
<protein>
    <submittedName>
        <fullName evidence="1">Uncharacterized protein</fullName>
    </submittedName>
</protein>